<dbReference type="RefSeq" id="WP_194706587.1">
    <property type="nucleotide sequence ID" value="NZ_JADKPN010000004.1"/>
</dbReference>
<comment type="caution">
    <text evidence="2">The sequence shown here is derived from an EMBL/GenBank/DDBJ whole genome shotgun (WGS) entry which is preliminary data.</text>
</comment>
<dbReference type="AlphaFoldDB" id="A0A930YCP7"/>
<proteinExistence type="predicted"/>
<reference evidence="2" key="1">
    <citation type="submission" date="2020-11" db="EMBL/GenBank/DDBJ databases">
        <title>Nocardioides sp. nov., isolated from Soil of Cynanchum wilfordii Hemsley rhizosphere.</title>
        <authorList>
            <person name="Lee J.-S."/>
            <person name="Suh M.K."/>
            <person name="Kim J.-S."/>
        </authorList>
    </citation>
    <scope>NUCLEOTIDE SEQUENCE</scope>
    <source>
        <strain evidence="2">KCTC 19275</strain>
    </source>
</reference>
<name>A0A930YCP7_9ACTN</name>
<keyword evidence="3" id="KW-1185">Reference proteome</keyword>
<sequence>MGEKGNISSTELVAAGSGAVVAGAGTQVTAVFEEAADTIKDKVLDKGADAGITAATDEWQRRRGDGSEDSAGPSTSG</sequence>
<accession>A0A930YCP7</accession>
<dbReference type="EMBL" id="JADKPN010000004">
    <property type="protein sequence ID" value="MBF4763406.1"/>
    <property type="molecule type" value="Genomic_DNA"/>
</dbReference>
<evidence type="ECO:0000313" key="2">
    <source>
        <dbReference type="EMBL" id="MBF4763406.1"/>
    </source>
</evidence>
<protein>
    <submittedName>
        <fullName evidence="2">Uncharacterized protein</fullName>
    </submittedName>
</protein>
<evidence type="ECO:0000313" key="3">
    <source>
        <dbReference type="Proteomes" id="UP000640489"/>
    </source>
</evidence>
<evidence type="ECO:0000256" key="1">
    <source>
        <dbReference type="SAM" id="MobiDB-lite"/>
    </source>
</evidence>
<organism evidence="2 3">
    <name type="scientific">Nocardioides islandensis</name>
    <dbReference type="NCBI Taxonomy" id="433663"/>
    <lineage>
        <taxon>Bacteria</taxon>
        <taxon>Bacillati</taxon>
        <taxon>Actinomycetota</taxon>
        <taxon>Actinomycetes</taxon>
        <taxon>Propionibacteriales</taxon>
        <taxon>Nocardioidaceae</taxon>
        <taxon>Nocardioides</taxon>
    </lineage>
</organism>
<gene>
    <name evidence="2" type="ORF">ISU07_09740</name>
</gene>
<dbReference type="Proteomes" id="UP000640489">
    <property type="component" value="Unassembled WGS sequence"/>
</dbReference>
<feature type="region of interest" description="Disordered" evidence="1">
    <location>
        <begin position="44"/>
        <end position="77"/>
    </location>
</feature>